<keyword evidence="14" id="KW-1185">Reference proteome</keyword>
<dbReference type="eggNOG" id="COG0810">
    <property type="taxonomic scope" value="Bacteria"/>
</dbReference>
<evidence type="ECO:0000256" key="4">
    <source>
        <dbReference type="ARBA" id="ARBA00022475"/>
    </source>
</evidence>
<evidence type="ECO:0000256" key="10">
    <source>
        <dbReference type="SAM" id="MobiDB-lite"/>
    </source>
</evidence>
<dbReference type="GO" id="GO:0098797">
    <property type="term" value="C:plasma membrane protein complex"/>
    <property type="evidence" value="ECO:0007669"/>
    <property type="project" value="TreeGrafter"/>
</dbReference>
<evidence type="ECO:0000256" key="7">
    <source>
        <dbReference type="ARBA" id="ARBA00022927"/>
    </source>
</evidence>
<comment type="similarity">
    <text evidence="2">Belongs to the TonB family.</text>
</comment>
<dbReference type="InterPro" id="IPR051045">
    <property type="entry name" value="TonB-dependent_transducer"/>
</dbReference>
<evidence type="ECO:0000256" key="5">
    <source>
        <dbReference type="ARBA" id="ARBA00022519"/>
    </source>
</evidence>
<feature type="transmembrane region" description="Helical" evidence="11">
    <location>
        <begin position="16"/>
        <end position="38"/>
    </location>
</feature>
<dbReference type="PANTHER" id="PTHR33446">
    <property type="entry name" value="PROTEIN TONB-RELATED"/>
    <property type="match status" value="1"/>
</dbReference>
<dbReference type="Proteomes" id="UP000005744">
    <property type="component" value="Unassembled WGS sequence"/>
</dbReference>
<sequence length="310" mass="34189">MSSLPPIVIEPSTERLIVMSFVAMLFHLFLLYAVSFSVPKSQSTLRNHIMDVVLVQKSMEKAPADAKFLAQANQQGGGAEEDAQHRPSTPTVAPFPDEIARLVVTPPEQQIAASAVPEPDLKVLTGHVPSAFSVPDTQRINPPEEASELNGDALETTVLSPDVPNTLLIMNVRASLASLQAELDKKIENYAKNPRKTFIGASTREYKYASYMDTWRLRVERIGKDNYPLEAKVQGVSGSLILEVAINKDGTINDVKIRKSSGHVVLDDAALRIVHLSSPFAPLPEEIRKDTDILYITRTWEFLNNGLNTH</sequence>
<keyword evidence="9 11" id="KW-0472">Membrane</keyword>
<organism evidence="13 14">
    <name type="scientific">Beggiatoa alba B18LD</name>
    <dbReference type="NCBI Taxonomy" id="395493"/>
    <lineage>
        <taxon>Bacteria</taxon>
        <taxon>Pseudomonadati</taxon>
        <taxon>Pseudomonadota</taxon>
        <taxon>Gammaproteobacteria</taxon>
        <taxon>Thiotrichales</taxon>
        <taxon>Thiotrichaceae</taxon>
        <taxon>Beggiatoa</taxon>
    </lineage>
</organism>
<dbReference type="Gene3D" id="3.30.1150.10">
    <property type="match status" value="1"/>
</dbReference>
<dbReference type="HOGENOM" id="CLU_052089_0_0_6"/>
<name>I3CKN3_9GAMM</name>
<keyword evidence="7" id="KW-0653">Protein transport</keyword>
<dbReference type="PROSITE" id="PS52015">
    <property type="entry name" value="TONB_CTD"/>
    <property type="match status" value="1"/>
</dbReference>
<proteinExistence type="inferred from homology"/>
<dbReference type="InterPro" id="IPR037682">
    <property type="entry name" value="TonB_C"/>
</dbReference>
<evidence type="ECO:0000256" key="1">
    <source>
        <dbReference type="ARBA" id="ARBA00004383"/>
    </source>
</evidence>
<dbReference type="GO" id="GO:0015031">
    <property type="term" value="P:protein transport"/>
    <property type="evidence" value="ECO:0007669"/>
    <property type="project" value="UniProtKB-KW"/>
</dbReference>
<evidence type="ECO:0000313" key="13">
    <source>
        <dbReference type="EMBL" id="EIJ44176.1"/>
    </source>
</evidence>
<dbReference type="RefSeq" id="WP_002692008.1">
    <property type="nucleotide sequence ID" value="NZ_JH600070.1"/>
</dbReference>
<evidence type="ECO:0000256" key="6">
    <source>
        <dbReference type="ARBA" id="ARBA00022692"/>
    </source>
</evidence>
<evidence type="ECO:0000256" key="8">
    <source>
        <dbReference type="ARBA" id="ARBA00022989"/>
    </source>
</evidence>
<dbReference type="Pfam" id="PF03544">
    <property type="entry name" value="TonB_C"/>
    <property type="match status" value="1"/>
</dbReference>
<evidence type="ECO:0000256" key="9">
    <source>
        <dbReference type="ARBA" id="ARBA00023136"/>
    </source>
</evidence>
<dbReference type="OrthoDB" id="9803361at2"/>
<evidence type="ECO:0000313" key="14">
    <source>
        <dbReference type="Proteomes" id="UP000005744"/>
    </source>
</evidence>
<protein>
    <submittedName>
        <fullName evidence="13">TonB family protein</fullName>
    </submittedName>
</protein>
<dbReference type="NCBIfam" id="TIGR01352">
    <property type="entry name" value="tonB_Cterm"/>
    <property type="match status" value="1"/>
</dbReference>
<evidence type="ECO:0000256" key="2">
    <source>
        <dbReference type="ARBA" id="ARBA00006555"/>
    </source>
</evidence>
<dbReference type="STRING" id="395493.BegalDRAFT_3358"/>
<dbReference type="GO" id="GO:0055085">
    <property type="term" value="P:transmembrane transport"/>
    <property type="evidence" value="ECO:0007669"/>
    <property type="project" value="InterPro"/>
</dbReference>
<dbReference type="AlphaFoldDB" id="I3CKN3"/>
<keyword evidence="4" id="KW-1003">Cell membrane</keyword>
<feature type="region of interest" description="Disordered" evidence="10">
    <location>
        <begin position="72"/>
        <end position="91"/>
    </location>
</feature>
<gene>
    <name evidence="13" type="ORF">BegalDRAFT_3358</name>
</gene>
<dbReference type="SUPFAM" id="SSF74653">
    <property type="entry name" value="TolA/TonB C-terminal domain"/>
    <property type="match status" value="1"/>
</dbReference>
<keyword evidence="5" id="KW-0997">Cell inner membrane</keyword>
<dbReference type="EMBL" id="JH600070">
    <property type="protein sequence ID" value="EIJ44176.1"/>
    <property type="molecule type" value="Genomic_DNA"/>
</dbReference>
<keyword evidence="8 11" id="KW-1133">Transmembrane helix</keyword>
<dbReference type="PANTHER" id="PTHR33446:SF11">
    <property type="entry name" value="TONB3"/>
    <property type="match status" value="1"/>
</dbReference>
<comment type="subcellular location">
    <subcellularLocation>
        <location evidence="1">Cell inner membrane</location>
        <topology evidence="1">Single-pass membrane protein</topology>
        <orientation evidence="1">Periplasmic side</orientation>
    </subcellularLocation>
</comment>
<dbReference type="InterPro" id="IPR006260">
    <property type="entry name" value="TonB/TolA_C"/>
</dbReference>
<accession>I3CKN3</accession>
<dbReference type="GO" id="GO:0031992">
    <property type="term" value="F:energy transducer activity"/>
    <property type="evidence" value="ECO:0007669"/>
    <property type="project" value="TreeGrafter"/>
</dbReference>
<feature type="domain" description="TonB C-terminal" evidence="12">
    <location>
        <begin position="212"/>
        <end position="304"/>
    </location>
</feature>
<keyword evidence="6 11" id="KW-0812">Transmembrane</keyword>
<evidence type="ECO:0000256" key="3">
    <source>
        <dbReference type="ARBA" id="ARBA00022448"/>
    </source>
</evidence>
<keyword evidence="3" id="KW-0813">Transport</keyword>
<reference evidence="13 14" key="1">
    <citation type="submission" date="2011-11" db="EMBL/GenBank/DDBJ databases">
        <title>Improved High-Quality Draft sequence of Beggiatoa alba B18lD.</title>
        <authorList>
            <consortium name="US DOE Joint Genome Institute"/>
            <person name="Lucas S."/>
            <person name="Han J."/>
            <person name="Lapidus A."/>
            <person name="Cheng J.-F."/>
            <person name="Goodwin L."/>
            <person name="Pitluck S."/>
            <person name="Peters L."/>
            <person name="Mikhailova N."/>
            <person name="Held B."/>
            <person name="Detter J.C."/>
            <person name="Han C."/>
            <person name="Tapia R."/>
            <person name="Land M."/>
            <person name="Hauser L."/>
            <person name="Kyrpides N."/>
            <person name="Ivanova N."/>
            <person name="Pagani I."/>
            <person name="Samuel K."/>
            <person name="Teske A."/>
            <person name="Mueller J."/>
            <person name="Woyke T."/>
        </authorList>
    </citation>
    <scope>NUCLEOTIDE SEQUENCE [LARGE SCALE GENOMIC DNA]</scope>
    <source>
        <strain evidence="13 14">B18LD</strain>
    </source>
</reference>
<evidence type="ECO:0000259" key="12">
    <source>
        <dbReference type="PROSITE" id="PS52015"/>
    </source>
</evidence>
<evidence type="ECO:0000256" key="11">
    <source>
        <dbReference type="SAM" id="Phobius"/>
    </source>
</evidence>